<feature type="transmembrane region" description="Helical" evidence="1">
    <location>
        <begin position="119"/>
        <end position="138"/>
    </location>
</feature>
<reference evidence="2 3" key="1">
    <citation type="submission" date="2023-10" db="EMBL/GenBank/DDBJ databases">
        <title>Rubellicoccus peritrichatus gen. nov., sp. nov., isolated from an algae of coral reef tank.</title>
        <authorList>
            <person name="Luo J."/>
        </authorList>
    </citation>
    <scope>NUCLEOTIDE SEQUENCE [LARGE SCALE GENOMIC DNA]</scope>
    <source>
        <strain evidence="2 3">CR14</strain>
    </source>
</reference>
<dbReference type="KEGG" id="puo:RZN69_04155"/>
<feature type="transmembrane region" description="Helical" evidence="1">
    <location>
        <begin position="51"/>
        <end position="71"/>
    </location>
</feature>
<keyword evidence="1" id="KW-0812">Transmembrane</keyword>
<keyword evidence="1" id="KW-0472">Membrane</keyword>
<dbReference type="AlphaFoldDB" id="A0AAQ3QWW6"/>
<evidence type="ECO:0000256" key="1">
    <source>
        <dbReference type="SAM" id="Phobius"/>
    </source>
</evidence>
<accession>A0AAQ3QWW6</accession>
<proteinExistence type="predicted"/>
<keyword evidence="3" id="KW-1185">Reference proteome</keyword>
<dbReference type="EMBL" id="CP136920">
    <property type="protein sequence ID" value="WOO42270.1"/>
    <property type="molecule type" value="Genomic_DNA"/>
</dbReference>
<protein>
    <submittedName>
        <fullName evidence="2">Uncharacterized protein</fullName>
    </submittedName>
</protein>
<feature type="transmembrane region" description="Helical" evidence="1">
    <location>
        <begin position="20"/>
        <end position="39"/>
    </location>
</feature>
<evidence type="ECO:0000313" key="3">
    <source>
        <dbReference type="Proteomes" id="UP001304300"/>
    </source>
</evidence>
<organism evidence="2 3">
    <name type="scientific">Rubellicoccus peritrichatus</name>
    <dbReference type="NCBI Taxonomy" id="3080537"/>
    <lineage>
        <taxon>Bacteria</taxon>
        <taxon>Pseudomonadati</taxon>
        <taxon>Verrucomicrobiota</taxon>
        <taxon>Opitutia</taxon>
        <taxon>Puniceicoccales</taxon>
        <taxon>Cerasicoccaceae</taxon>
        <taxon>Rubellicoccus</taxon>
    </lineage>
</organism>
<sequence>MAHLDEDDAKRAINRDKGIAYARAAGIAVGIFLLAWLPLNSLRWQGEGPAWLLNWESVLFALIGIFMLLPWRRFQQKSIWKPLFGILCALAAMFVFTMVIDLMFLYMHAAESNQKPPPPAFQSLMIFVIMMQPPAVLFQRRPQLLD</sequence>
<feature type="transmembrane region" description="Helical" evidence="1">
    <location>
        <begin position="83"/>
        <end position="107"/>
    </location>
</feature>
<dbReference type="Proteomes" id="UP001304300">
    <property type="component" value="Chromosome"/>
</dbReference>
<keyword evidence="1" id="KW-1133">Transmembrane helix</keyword>
<gene>
    <name evidence="2" type="ORF">RZN69_04155</name>
</gene>
<dbReference type="RefSeq" id="WP_317834787.1">
    <property type="nucleotide sequence ID" value="NZ_CP136920.1"/>
</dbReference>
<name>A0AAQ3QWW6_9BACT</name>
<evidence type="ECO:0000313" key="2">
    <source>
        <dbReference type="EMBL" id="WOO42270.1"/>
    </source>
</evidence>